<dbReference type="Proteomes" id="UP000237347">
    <property type="component" value="Unassembled WGS sequence"/>
</dbReference>
<dbReference type="EMBL" id="PKMF04000241">
    <property type="protein sequence ID" value="KAK7841457.1"/>
    <property type="molecule type" value="Genomic_DNA"/>
</dbReference>
<comment type="caution">
    <text evidence="2">The sequence shown here is derived from an EMBL/GenBank/DDBJ whole genome shotgun (WGS) entry which is preliminary data.</text>
</comment>
<name>A0AAW0KPD9_QUESU</name>
<evidence type="ECO:0000256" key="1">
    <source>
        <dbReference type="SAM" id="Phobius"/>
    </source>
</evidence>
<protein>
    <recommendedName>
        <fullName evidence="5">Transmembrane protein</fullName>
    </recommendedName>
</protein>
<reference evidence="2" key="1">
    <citation type="submission" date="2017-12" db="EMBL/GenBank/DDBJ databases">
        <authorList>
            <person name="Barbosa P."/>
            <person name="Usie A."/>
            <person name="Ramos A.M."/>
        </authorList>
    </citation>
    <scope>NUCLEOTIDE SEQUENCE</scope>
    <source>
        <strain evidence="2">HL8</strain>
        <tissue evidence="2">Leaves</tissue>
    </source>
</reference>
<feature type="transmembrane region" description="Helical" evidence="1">
    <location>
        <begin position="57"/>
        <end position="76"/>
    </location>
</feature>
<proteinExistence type="predicted"/>
<keyword evidence="1" id="KW-0812">Transmembrane</keyword>
<evidence type="ECO:0000313" key="3">
    <source>
        <dbReference type="EMBL" id="KAK7841457.1"/>
    </source>
</evidence>
<sequence>MAHLRFPLPNGIPHENDPLPNPHLEDDLFLDDEDGGFGVYLVELGIGYEECQTKKRIFYFCLSLILSFCTVAFYLFSNPDTIIQFPWVRSHLQYDVYHHPGRFALKFKGMEREFKVYAYPIDEVLNKCYPWDYMSYRVGMEEIMNGTECEGDFFFFKNIKQSHFFTTDDPHNAQLFFVMPISFISHNNMSSLHKSCPMHQH</sequence>
<reference evidence="2" key="3">
    <citation type="submission" date="2023-07" db="EMBL/GenBank/DDBJ databases">
        <title>An improved reference 1 genome and first organelle genomes of Quercus suber.</title>
        <authorList>
            <consortium name="Genosuber Consortium"/>
            <person name="Usie A."/>
            <person name="Serra O."/>
            <person name="Barros P."/>
        </authorList>
    </citation>
    <scope>NUCLEOTIDE SEQUENCE</scope>
    <source>
        <strain evidence="2">HL8</strain>
        <tissue evidence="2">Leaves</tissue>
    </source>
</reference>
<organism evidence="2 4">
    <name type="scientific">Quercus suber</name>
    <name type="common">Cork oak</name>
    <dbReference type="NCBI Taxonomy" id="58331"/>
    <lineage>
        <taxon>Eukaryota</taxon>
        <taxon>Viridiplantae</taxon>
        <taxon>Streptophyta</taxon>
        <taxon>Embryophyta</taxon>
        <taxon>Tracheophyta</taxon>
        <taxon>Spermatophyta</taxon>
        <taxon>Magnoliopsida</taxon>
        <taxon>eudicotyledons</taxon>
        <taxon>Gunneridae</taxon>
        <taxon>Pentapetalae</taxon>
        <taxon>rosids</taxon>
        <taxon>fabids</taxon>
        <taxon>Fagales</taxon>
        <taxon>Fagaceae</taxon>
        <taxon>Quercus</taxon>
    </lineage>
</organism>
<reference evidence="2 4" key="2">
    <citation type="journal article" date="2018" name="Sci. Data">
        <title>The draft genome sequence of cork oak.</title>
        <authorList>
            <person name="Ramos A.M."/>
            <person name="Usie A."/>
            <person name="Barbosa P."/>
            <person name="Barros P.M."/>
            <person name="Capote T."/>
            <person name="Chaves I."/>
            <person name="Simoes F."/>
            <person name="Abreu I."/>
            <person name="Carrasquinho I."/>
            <person name="Faro C."/>
            <person name="Guimaraes J.B."/>
            <person name="Mendonca D."/>
            <person name="Nobrega F."/>
            <person name="Rodrigues L."/>
            <person name="Saibo N.J.M."/>
            <person name="Varela M.C."/>
            <person name="Egas C."/>
            <person name="Matos J."/>
            <person name="Miguel C.M."/>
            <person name="Oliveira M.M."/>
            <person name="Ricardo C.P."/>
            <person name="Goncalves S."/>
        </authorList>
    </citation>
    <scope>NUCLEOTIDE SEQUENCE [LARGE SCALE GENOMIC DNA]</scope>
    <source>
        <strain evidence="4">cv. HL8</strain>
        <strain evidence="2">HL8</strain>
    </source>
</reference>
<dbReference type="Gramene" id="rna-CFP56_75974">
    <property type="protein sequence ID" value="cds-POE84317.1"/>
    <property type="gene ID" value="gene-CFP56_75974"/>
</dbReference>
<gene>
    <name evidence="3" type="ORF">CFP56_015432</name>
    <name evidence="2" type="ORF">CFP56_015434</name>
</gene>
<keyword evidence="1" id="KW-1133">Transmembrane helix</keyword>
<accession>A0AAW0KPD9</accession>
<evidence type="ECO:0008006" key="5">
    <source>
        <dbReference type="Google" id="ProtNLM"/>
    </source>
</evidence>
<keyword evidence="4" id="KW-1185">Reference proteome</keyword>
<dbReference type="EMBL" id="PKMF04000241">
    <property type="protein sequence ID" value="KAK7841413.1"/>
    <property type="molecule type" value="Genomic_DNA"/>
</dbReference>
<evidence type="ECO:0000313" key="4">
    <source>
        <dbReference type="Proteomes" id="UP000237347"/>
    </source>
</evidence>
<evidence type="ECO:0000313" key="2">
    <source>
        <dbReference type="EMBL" id="KAK7841413.1"/>
    </source>
</evidence>
<dbReference type="AlphaFoldDB" id="A0AAW0KPD9"/>
<keyword evidence="1" id="KW-0472">Membrane</keyword>